<dbReference type="Gene3D" id="3.40.190.10">
    <property type="entry name" value="Periplasmic binding protein-like II"/>
    <property type="match status" value="1"/>
</dbReference>
<sequence length="337" mass="37200">MPTLDLTLAAGPYDRLQALYDGTVAVEGVRIDANVRQRPVDIFSPMIERGAFDIAEMSLTHCYALTAQGRANFVTLPVFPSRMFRHGFIFVNAKAGIRTPADLAGKRIGVQGHQMTAAVWIRGLLRDEHGVDLDGVEWYEGGVNEYGVAGGDIMELRPSRPLRAQRIPATTCLSDLLAQGGIDALVGAFIPKSYGRHGDVQRLFPDYRTREAGYFSRTGIFPIMHALVLRRDVHEAHPWLAPALVQACDQAKAAAWQRLRFSGALSAMLPWLMDHVEETVAALGPDPWPYGIEANRPTLDAFSAMLHDDGYLERPMSWDEVFVPARASAQGDQDFSL</sequence>
<proteinExistence type="predicted"/>
<dbReference type="SUPFAM" id="SSF53850">
    <property type="entry name" value="Periplasmic binding protein-like II"/>
    <property type="match status" value="1"/>
</dbReference>
<dbReference type="EC" id="4.1.1.55" evidence="1"/>
<keyword evidence="2" id="KW-1185">Reference proteome</keyword>
<dbReference type="AlphaFoldDB" id="A0A3P4B0F1"/>
<dbReference type="GO" id="GO:0018796">
    <property type="term" value="F:4,5-dihydroxyphthalate decarboxylase activity"/>
    <property type="evidence" value="ECO:0007669"/>
    <property type="project" value="UniProtKB-EC"/>
</dbReference>
<protein>
    <submittedName>
        <fullName evidence="1">4,5-dihydroxyphthalate decarboxylase</fullName>
        <ecNumber evidence="1">4.1.1.55</ecNumber>
    </submittedName>
</protein>
<dbReference type="Proteomes" id="UP000277294">
    <property type="component" value="Unassembled WGS sequence"/>
</dbReference>
<dbReference type="OrthoDB" id="8674120at2"/>
<organism evidence="1 2">
    <name type="scientific">Pigmentiphaga humi</name>
    <dbReference type="NCBI Taxonomy" id="2478468"/>
    <lineage>
        <taxon>Bacteria</taxon>
        <taxon>Pseudomonadati</taxon>
        <taxon>Pseudomonadota</taxon>
        <taxon>Betaproteobacteria</taxon>
        <taxon>Burkholderiales</taxon>
        <taxon>Alcaligenaceae</taxon>
        <taxon>Pigmentiphaga</taxon>
    </lineage>
</organism>
<reference evidence="1 2" key="1">
    <citation type="submission" date="2018-10" db="EMBL/GenBank/DDBJ databases">
        <authorList>
            <person name="Criscuolo A."/>
        </authorList>
    </citation>
    <scope>NUCLEOTIDE SEQUENCE [LARGE SCALE GENOMIC DNA]</scope>
    <source>
        <strain evidence="1">DnA1</strain>
    </source>
</reference>
<accession>A0A3P4B0F1</accession>
<keyword evidence="1" id="KW-0456">Lyase</keyword>
<evidence type="ECO:0000313" key="2">
    <source>
        <dbReference type="Proteomes" id="UP000277294"/>
    </source>
</evidence>
<dbReference type="RefSeq" id="WP_124078551.1">
    <property type="nucleotide sequence ID" value="NZ_UWPJ01000011.1"/>
</dbReference>
<gene>
    <name evidence="1" type="primary">pht5_7</name>
    <name evidence="1" type="ORF">PIGHUM_01270</name>
</gene>
<evidence type="ECO:0000313" key="1">
    <source>
        <dbReference type="EMBL" id="VCU69210.1"/>
    </source>
</evidence>
<dbReference type="EMBL" id="UWPJ01000011">
    <property type="protein sequence ID" value="VCU69210.1"/>
    <property type="molecule type" value="Genomic_DNA"/>
</dbReference>
<name>A0A3P4B0F1_9BURK</name>